<evidence type="ECO:0000259" key="3">
    <source>
        <dbReference type="PROSITE" id="PS50158"/>
    </source>
</evidence>
<dbReference type="GO" id="GO:0004190">
    <property type="term" value="F:aspartic-type endopeptidase activity"/>
    <property type="evidence" value="ECO:0007669"/>
    <property type="project" value="InterPro"/>
</dbReference>
<dbReference type="InterPro" id="IPR001878">
    <property type="entry name" value="Znf_CCHC"/>
</dbReference>
<keyword evidence="2" id="KW-0863">Zinc-finger</keyword>
<dbReference type="InterPro" id="IPR001969">
    <property type="entry name" value="Aspartic_peptidase_AS"/>
</dbReference>
<dbReference type="OrthoDB" id="2518128at2759"/>
<dbReference type="PROSITE" id="PS00141">
    <property type="entry name" value="ASP_PROTEASE"/>
    <property type="match status" value="1"/>
</dbReference>
<proteinExistence type="predicted"/>
<name>A0A9Q3BL64_9BASI</name>
<dbReference type="Proteomes" id="UP000765509">
    <property type="component" value="Unassembled WGS sequence"/>
</dbReference>
<evidence type="ECO:0000256" key="1">
    <source>
        <dbReference type="ARBA" id="ARBA00022664"/>
    </source>
</evidence>
<dbReference type="PROSITE" id="PS50158">
    <property type="entry name" value="ZF_CCHC"/>
    <property type="match status" value="1"/>
</dbReference>
<sequence>MPNARSVYQSPKKQFSKSSWSAIVQQAFCIFVRTDQSSNLVNHLVVMQGALDALQSQVGSLTPENLLPIILYFSAPQFQGQITTALDTCKAIDPCIEIHANNILNLANCIPGKYTLEDLSPLQISQLEGSRDIEDHSHKAKVRHSGNQASFSLPKPPLTCASIQNQSPNWKQNWLTSQNPCFYCGGSGHWVPNCPVKLKAGQACRQQSGNPSVARVGVVPTLENGEGLLDSGATHSVLGNISLFTQLLPANMFLSVASQHFFNVENIRTIRLNTSNGVLNLSNVLYCKAILGIVLSMG</sequence>
<gene>
    <name evidence="4" type="ORF">O181_007047</name>
</gene>
<dbReference type="SMART" id="SM00343">
    <property type="entry name" value="ZnF_C2HC"/>
    <property type="match status" value="1"/>
</dbReference>
<evidence type="ECO:0000256" key="2">
    <source>
        <dbReference type="PROSITE-ProRule" id="PRU00047"/>
    </source>
</evidence>
<evidence type="ECO:0000313" key="4">
    <source>
        <dbReference type="EMBL" id="MBW0467332.1"/>
    </source>
</evidence>
<dbReference type="GO" id="GO:0008270">
    <property type="term" value="F:zinc ion binding"/>
    <property type="evidence" value="ECO:0007669"/>
    <property type="project" value="UniProtKB-KW"/>
</dbReference>
<comment type="caution">
    <text evidence="4">The sequence shown here is derived from an EMBL/GenBank/DDBJ whole genome shotgun (WGS) entry which is preliminary data.</text>
</comment>
<dbReference type="GO" id="GO:0006397">
    <property type="term" value="P:mRNA processing"/>
    <property type="evidence" value="ECO:0007669"/>
    <property type="project" value="UniProtKB-KW"/>
</dbReference>
<reference evidence="4" key="1">
    <citation type="submission" date="2021-03" db="EMBL/GenBank/DDBJ databases">
        <title>Draft genome sequence of rust myrtle Austropuccinia psidii MF-1, a brazilian biotype.</title>
        <authorList>
            <person name="Quecine M.C."/>
            <person name="Pachon D.M.R."/>
            <person name="Bonatelli M.L."/>
            <person name="Correr F.H."/>
            <person name="Franceschini L.M."/>
            <person name="Leite T.F."/>
            <person name="Margarido G.R.A."/>
            <person name="Almeida C.A."/>
            <person name="Ferrarezi J.A."/>
            <person name="Labate C.A."/>
        </authorList>
    </citation>
    <scope>NUCLEOTIDE SEQUENCE</scope>
    <source>
        <strain evidence="4">MF-1</strain>
    </source>
</reference>
<feature type="domain" description="CCHC-type" evidence="3">
    <location>
        <begin position="181"/>
        <end position="195"/>
    </location>
</feature>
<dbReference type="Pfam" id="PF00098">
    <property type="entry name" value="zf-CCHC"/>
    <property type="match status" value="1"/>
</dbReference>
<keyword evidence="2" id="KW-0862">Zinc</keyword>
<organism evidence="4 5">
    <name type="scientific">Austropuccinia psidii MF-1</name>
    <dbReference type="NCBI Taxonomy" id="1389203"/>
    <lineage>
        <taxon>Eukaryota</taxon>
        <taxon>Fungi</taxon>
        <taxon>Dikarya</taxon>
        <taxon>Basidiomycota</taxon>
        <taxon>Pucciniomycotina</taxon>
        <taxon>Pucciniomycetes</taxon>
        <taxon>Pucciniales</taxon>
        <taxon>Sphaerophragmiaceae</taxon>
        <taxon>Austropuccinia</taxon>
    </lineage>
</organism>
<keyword evidence="2" id="KW-0479">Metal-binding</keyword>
<protein>
    <recommendedName>
        <fullName evidence="3">CCHC-type domain-containing protein</fullName>
    </recommendedName>
</protein>
<evidence type="ECO:0000313" key="5">
    <source>
        <dbReference type="Proteomes" id="UP000765509"/>
    </source>
</evidence>
<dbReference type="GO" id="GO:0006508">
    <property type="term" value="P:proteolysis"/>
    <property type="evidence" value="ECO:0007669"/>
    <property type="project" value="InterPro"/>
</dbReference>
<dbReference type="AlphaFoldDB" id="A0A9Q3BL64"/>
<keyword evidence="1" id="KW-0507">mRNA processing</keyword>
<keyword evidence="5" id="KW-1185">Reference proteome</keyword>
<dbReference type="EMBL" id="AVOT02001554">
    <property type="protein sequence ID" value="MBW0467332.1"/>
    <property type="molecule type" value="Genomic_DNA"/>
</dbReference>
<dbReference type="GO" id="GO:0003676">
    <property type="term" value="F:nucleic acid binding"/>
    <property type="evidence" value="ECO:0007669"/>
    <property type="project" value="InterPro"/>
</dbReference>
<dbReference type="InterPro" id="IPR036875">
    <property type="entry name" value="Znf_CCHC_sf"/>
</dbReference>
<accession>A0A9Q3BL64</accession>
<dbReference type="InterPro" id="IPR054722">
    <property type="entry name" value="PolX-like_BBD"/>
</dbReference>
<dbReference type="Gene3D" id="4.10.60.10">
    <property type="entry name" value="Zinc finger, CCHC-type"/>
    <property type="match status" value="1"/>
</dbReference>
<dbReference type="Pfam" id="PF22936">
    <property type="entry name" value="Pol_BBD"/>
    <property type="match status" value="1"/>
</dbReference>
<dbReference type="SUPFAM" id="SSF57756">
    <property type="entry name" value="Retrovirus zinc finger-like domains"/>
    <property type="match status" value="1"/>
</dbReference>